<dbReference type="GO" id="GO:0003989">
    <property type="term" value="F:acetyl-CoA carboxylase activity"/>
    <property type="evidence" value="ECO:0007669"/>
    <property type="project" value="InterPro"/>
</dbReference>
<dbReference type="AlphaFoldDB" id="E2SBM9"/>
<evidence type="ECO:0000313" key="3">
    <source>
        <dbReference type="Proteomes" id="UP000003111"/>
    </source>
</evidence>
<dbReference type="STRING" id="585531.HMPREF0063_11438"/>
<feature type="region of interest" description="Disordered" evidence="1">
    <location>
        <begin position="65"/>
        <end position="96"/>
    </location>
</feature>
<feature type="compositionally biased region" description="Basic and acidic residues" evidence="1">
    <location>
        <begin position="85"/>
        <end position="96"/>
    </location>
</feature>
<comment type="caution">
    <text evidence="2">The sequence shown here is derived from an EMBL/GenBank/DDBJ whole genome shotgun (WGS) entry which is preliminary data.</text>
</comment>
<keyword evidence="3" id="KW-1185">Reference proteome</keyword>
<gene>
    <name evidence="2" type="ORF">HMPREF0063_11438</name>
</gene>
<dbReference type="EMBL" id="ACLF03000004">
    <property type="protein sequence ID" value="EFQ83775.1"/>
    <property type="molecule type" value="Genomic_DNA"/>
</dbReference>
<name>E2SBM9_9ACTN</name>
<dbReference type="HOGENOM" id="CLU_175330_2_1_11"/>
<proteinExistence type="predicted"/>
<dbReference type="Proteomes" id="UP000003111">
    <property type="component" value="Unassembled WGS sequence"/>
</dbReference>
<reference evidence="2" key="1">
    <citation type="submission" date="2010-08" db="EMBL/GenBank/DDBJ databases">
        <authorList>
            <person name="Muzny D."/>
            <person name="Qin X."/>
            <person name="Buhay C."/>
            <person name="Dugan-Rocha S."/>
            <person name="Ding Y."/>
            <person name="Chen G."/>
            <person name="Hawes A."/>
            <person name="Holder M."/>
            <person name="Jhangiani S."/>
            <person name="Johnson A."/>
            <person name="Khan Z."/>
            <person name="Li Z."/>
            <person name="Liu W."/>
            <person name="Liu X."/>
            <person name="Perez L."/>
            <person name="Shen H."/>
            <person name="Wang Q."/>
            <person name="Watt J."/>
            <person name="Xi L."/>
            <person name="Xin Y."/>
            <person name="Zhou J."/>
            <person name="Deng J."/>
            <person name="Jiang H."/>
            <person name="Liu Y."/>
            <person name="Qu J."/>
            <person name="Song X.-Z."/>
            <person name="Zhang L."/>
            <person name="Villasana D."/>
            <person name="Johnson A."/>
            <person name="Liu J."/>
            <person name="Liyanage D."/>
            <person name="Lorensuhewa L."/>
            <person name="Robinson T."/>
            <person name="Song A."/>
            <person name="Song B.-B."/>
            <person name="Dinh H."/>
            <person name="Thornton R."/>
            <person name="Coyle M."/>
            <person name="Francisco L."/>
            <person name="Jackson L."/>
            <person name="Javaid M."/>
            <person name="Korchina V."/>
            <person name="Kovar C."/>
            <person name="Mata R."/>
            <person name="Mathew T."/>
            <person name="Ngo R."/>
            <person name="Nguyen L."/>
            <person name="Nguyen N."/>
            <person name="Okwuonu G."/>
            <person name="Ongeri F."/>
            <person name="Pham C."/>
            <person name="Simmons D."/>
            <person name="Wilczek-Boney K."/>
            <person name="Hale W."/>
            <person name="Jakkamsetti A."/>
            <person name="Pham P."/>
            <person name="Ruth R."/>
            <person name="San Lucas F."/>
            <person name="Warren J."/>
            <person name="Zhang J."/>
            <person name="Zhao Z."/>
            <person name="Zhou C."/>
            <person name="Zhu D."/>
            <person name="Lee S."/>
            <person name="Bess C."/>
            <person name="Blankenburg K."/>
            <person name="Forbes L."/>
            <person name="Fu Q."/>
            <person name="Gubbala S."/>
            <person name="Hirani K."/>
            <person name="Jayaseelan J.C."/>
            <person name="Lara F."/>
            <person name="Munidasa M."/>
            <person name="Palculict T."/>
            <person name="Patil S."/>
            <person name="Pu L.-L."/>
            <person name="Saada N."/>
            <person name="Tang L."/>
            <person name="Weissenberger G."/>
            <person name="Zhu Y."/>
            <person name="Hemphill L."/>
            <person name="Shang Y."/>
            <person name="Youmans B."/>
            <person name="Ayvaz T."/>
            <person name="Ross M."/>
            <person name="Santibanez J."/>
            <person name="Aqrawi P."/>
            <person name="Gross S."/>
            <person name="Joshi V."/>
            <person name="Fowler G."/>
            <person name="Nazareth L."/>
            <person name="Reid J."/>
            <person name="Worley K."/>
            <person name="Petrosino J."/>
            <person name="Highlander S."/>
            <person name="Gibbs R."/>
        </authorList>
    </citation>
    <scope>NUCLEOTIDE SEQUENCE [LARGE SCALE GENOMIC DNA]</scope>
    <source>
        <strain evidence="2">DSM 15272</strain>
    </source>
</reference>
<evidence type="ECO:0000313" key="2">
    <source>
        <dbReference type="EMBL" id="EFQ83775.1"/>
    </source>
</evidence>
<dbReference type="RefSeq" id="WP_007078459.1">
    <property type="nucleotide sequence ID" value="NZ_CM001024.1"/>
</dbReference>
<accession>E2SBM9</accession>
<protein>
    <recommendedName>
        <fullName evidence="4">Acyl-CoA carboxylase epsilon subunit</fullName>
    </recommendedName>
</protein>
<sequence length="96" mass="9924">MTDDAVTDDAVTNDATDGAAGPAEGLAGSPVLRVVRGDLDAEELAALVAVVAARNAAAAAAVVPPRRPRSEWGHPARAHRSAHRPGPDQWRRSAWG</sequence>
<dbReference type="GO" id="GO:0004658">
    <property type="term" value="F:propionyl-CoA carboxylase activity"/>
    <property type="evidence" value="ECO:0007669"/>
    <property type="project" value="InterPro"/>
</dbReference>
<evidence type="ECO:0008006" key="4">
    <source>
        <dbReference type="Google" id="ProtNLM"/>
    </source>
</evidence>
<dbReference type="Pfam" id="PF13822">
    <property type="entry name" value="ACC_epsilon"/>
    <property type="match status" value="1"/>
</dbReference>
<evidence type="ECO:0000256" key="1">
    <source>
        <dbReference type="SAM" id="MobiDB-lite"/>
    </source>
</evidence>
<organism evidence="2 3">
    <name type="scientific">Aeromicrobium marinum DSM 15272</name>
    <dbReference type="NCBI Taxonomy" id="585531"/>
    <lineage>
        <taxon>Bacteria</taxon>
        <taxon>Bacillati</taxon>
        <taxon>Actinomycetota</taxon>
        <taxon>Actinomycetes</taxon>
        <taxon>Propionibacteriales</taxon>
        <taxon>Nocardioidaceae</taxon>
        <taxon>Aeromicrobium</taxon>
    </lineage>
</organism>
<feature type="region of interest" description="Disordered" evidence="1">
    <location>
        <begin position="1"/>
        <end position="29"/>
    </location>
</feature>
<feature type="compositionally biased region" description="Low complexity" evidence="1">
    <location>
        <begin position="8"/>
        <end position="21"/>
    </location>
</feature>
<dbReference type="InterPro" id="IPR032716">
    <property type="entry name" value="ACC_epsilon"/>
</dbReference>